<evidence type="ECO:0000313" key="3">
    <source>
        <dbReference type="Proteomes" id="UP000800094"/>
    </source>
</evidence>
<protein>
    <submittedName>
        <fullName evidence="2">Uncharacterized protein</fullName>
    </submittedName>
</protein>
<dbReference type="OrthoDB" id="3929108at2759"/>
<name>A0A6A6IXQ7_9PLEO</name>
<accession>A0A6A6IXQ7</accession>
<dbReference type="AlphaFoldDB" id="A0A6A6IXQ7"/>
<feature type="region of interest" description="Disordered" evidence="1">
    <location>
        <begin position="56"/>
        <end position="90"/>
    </location>
</feature>
<sequence>MCHWVLRIWKCGDSFFTKYSSCSFDRAVHDPNNLLNPLHPSITPCGVVDKATPQPGANINRYTAGSKKKTGYKSARKGRHNGKLRTNGNNSATWQPTLSLVVLPAAESFTPRNTPGTVAANGAKTEYPRDAKTGEVIPVPLSEIGKASRFGDKSLGDSESKCNVFEVVLQSKEPTEGEAAGSCERVLWSELGGEYPGFRRETTGEAPIAVHVRVDGAGAAEDHMLGLSGKPNSVDVVVRTGRSSTI</sequence>
<dbReference type="EMBL" id="ML987190">
    <property type="protein sequence ID" value="KAF2254807.1"/>
    <property type="molecule type" value="Genomic_DNA"/>
</dbReference>
<dbReference type="Proteomes" id="UP000800094">
    <property type="component" value="Unassembled WGS sequence"/>
</dbReference>
<keyword evidence="3" id="KW-1185">Reference proteome</keyword>
<evidence type="ECO:0000313" key="2">
    <source>
        <dbReference type="EMBL" id="KAF2254807.1"/>
    </source>
</evidence>
<evidence type="ECO:0000256" key="1">
    <source>
        <dbReference type="SAM" id="MobiDB-lite"/>
    </source>
</evidence>
<dbReference type="RefSeq" id="XP_033689811.1">
    <property type="nucleotide sequence ID" value="XM_033831863.1"/>
</dbReference>
<reference evidence="2" key="1">
    <citation type="journal article" date="2020" name="Stud. Mycol.">
        <title>101 Dothideomycetes genomes: a test case for predicting lifestyles and emergence of pathogens.</title>
        <authorList>
            <person name="Haridas S."/>
            <person name="Albert R."/>
            <person name="Binder M."/>
            <person name="Bloem J."/>
            <person name="Labutti K."/>
            <person name="Salamov A."/>
            <person name="Andreopoulos B."/>
            <person name="Baker S."/>
            <person name="Barry K."/>
            <person name="Bills G."/>
            <person name="Bluhm B."/>
            <person name="Cannon C."/>
            <person name="Castanera R."/>
            <person name="Culley D."/>
            <person name="Daum C."/>
            <person name="Ezra D."/>
            <person name="Gonzalez J."/>
            <person name="Henrissat B."/>
            <person name="Kuo A."/>
            <person name="Liang C."/>
            <person name="Lipzen A."/>
            <person name="Lutzoni F."/>
            <person name="Magnuson J."/>
            <person name="Mondo S."/>
            <person name="Nolan M."/>
            <person name="Ohm R."/>
            <person name="Pangilinan J."/>
            <person name="Park H.-J."/>
            <person name="Ramirez L."/>
            <person name="Alfaro M."/>
            <person name="Sun H."/>
            <person name="Tritt A."/>
            <person name="Yoshinaga Y."/>
            <person name="Zwiers L.-H."/>
            <person name="Turgeon B."/>
            <person name="Goodwin S."/>
            <person name="Spatafora J."/>
            <person name="Crous P."/>
            <person name="Grigoriev I."/>
        </authorList>
    </citation>
    <scope>NUCLEOTIDE SEQUENCE</scope>
    <source>
        <strain evidence="2">CBS 122368</strain>
    </source>
</reference>
<proteinExistence type="predicted"/>
<dbReference type="GeneID" id="54585193"/>
<feature type="compositionally biased region" description="Basic residues" evidence="1">
    <location>
        <begin position="66"/>
        <end position="83"/>
    </location>
</feature>
<gene>
    <name evidence="2" type="ORF">BU26DRAFT_546937</name>
</gene>
<organism evidence="2 3">
    <name type="scientific">Trematosphaeria pertusa</name>
    <dbReference type="NCBI Taxonomy" id="390896"/>
    <lineage>
        <taxon>Eukaryota</taxon>
        <taxon>Fungi</taxon>
        <taxon>Dikarya</taxon>
        <taxon>Ascomycota</taxon>
        <taxon>Pezizomycotina</taxon>
        <taxon>Dothideomycetes</taxon>
        <taxon>Pleosporomycetidae</taxon>
        <taxon>Pleosporales</taxon>
        <taxon>Massarineae</taxon>
        <taxon>Trematosphaeriaceae</taxon>
        <taxon>Trematosphaeria</taxon>
    </lineage>
</organism>